<dbReference type="Proteomes" id="UP001419268">
    <property type="component" value="Unassembled WGS sequence"/>
</dbReference>
<evidence type="ECO:0000313" key="2">
    <source>
        <dbReference type="Proteomes" id="UP001419268"/>
    </source>
</evidence>
<organism evidence="1 2">
    <name type="scientific">Stephania cephalantha</name>
    <dbReference type="NCBI Taxonomy" id="152367"/>
    <lineage>
        <taxon>Eukaryota</taxon>
        <taxon>Viridiplantae</taxon>
        <taxon>Streptophyta</taxon>
        <taxon>Embryophyta</taxon>
        <taxon>Tracheophyta</taxon>
        <taxon>Spermatophyta</taxon>
        <taxon>Magnoliopsida</taxon>
        <taxon>Ranunculales</taxon>
        <taxon>Menispermaceae</taxon>
        <taxon>Menispermoideae</taxon>
        <taxon>Cissampelideae</taxon>
        <taxon>Stephania</taxon>
    </lineage>
</organism>
<evidence type="ECO:0000313" key="1">
    <source>
        <dbReference type="EMBL" id="KAK9148656.1"/>
    </source>
</evidence>
<dbReference type="EMBL" id="JBBNAG010000003">
    <property type="protein sequence ID" value="KAK9148656.1"/>
    <property type="molecule type" value="Genomic_DNA"/>
</dbReference>
<gene>
    <name evidence="1" type="ORF">Scep_007413</name>
</gene>
<dbReference type="AlphaFoldDB" id="A0AAP0K9U0"/>
<sequence length="150" mass="17419">MVWRKTLGPQLHPSFFQLPFKDWVESNLKAMTPLGVIPWYIIFTIGCWSLWTAGNQTVIGVEEYKISTVVHTIWSKGKDVYKVNKLCVSGWYPLSVRQERLISWSPPPFCWAKLRGLELMRKPTRDCEKPQWGVDWRHTGQPGNLGCNRS</sequence>
<keyword evidence="2" id="KW-1185">Reference proteome</keyword>
<proteinExistence type="predicted"/>
<comment type="caution">
    <text evidence="1">The sequence shown here is derived from an EMBL/GenBank/DDBJ whole genome shotgun (WGS) entry which is preliminary data.</text>
</comment>
<protein>
    <submittedName>
        <fullName evidence="1">Uncharacterized protein</fullName>
    </submittedName>
</protein>
<reference evidence="1 2" key="1">
    <citation type="submission" date="2024-01" db="EMBL/GenBank/DDBJ databases">
        <title>Genome assemblies of Stephania.</title>
        <authorList>
            <person name="Yang L."/>
        </authorList>
    </citation>
    <scope>NUCLEOTIDE SEQUENCE [LARGE SCALE GENOMIC DNA]</scope>
    <source>
        <strain evidence="1">JXDWG</strain>
        <tissue evidence="1">Leaf</tissue>
    </source>
</reference>
<name>A0AAP0K9U0_9MAGN</name>
<accession>A0AAP0K9U0</accession>